<dbReference type="FunFam" id="3.40.980.10:FF:000004">
    <property type="entry name" value="Molybdopterin molybdenumtransferase"/>
    <property type="match status" value="1"/>
</dbReference>
<protein>
    <recommendedName>
        <fullName evidence="3">molybdopterin molybdotransferase</fullName>
        <ecNumber evidence="3">2.10.1.1</ecNumber>
    </recommendedName>
</protein>
<dbReference type="SMART" id="SM00852">
    <property type="entry name" value="MoCF_biosynth"/>
    <property type="match status" value="1"/>
</dbReference>
<evidence type="ECO:0000256" key="7">
    <source>
        <dbReference type="ARBA" id="ARBA00022842"/>
    </source>
</evidence>
<dbReference type="PANTHER" id="PTHR10192">
    <property type="entry name" value="MOLYBDOPTERIN BIOSYNTHESIS PROTEIN"/>
    <property type="match status" value="1"/>
</dbReference>
<dbReference type="AlphaFoldDB" id="A0A0F9KNL6"/>
<keyword evidence="8" id="KW-0501">Molybdenum cofactor biosynthesis</keyword>
<dbReference type="InterPro" id="IPR005111">
    <property type="entry name" value="MoeA_C_domain_IV"/>
</dbReference>
<dbReference type="NCBIfam" id="NF011060">
    <property type="entry name" value="PRK14491.1"/>
    <property type="match status" value="1"/>
</dbReference>
<comment type="caution">
    <text evidence="11">The sequence shown here is derived from an EMBL/GenBank/DDBJ whole genome shotgun (WGS) entry which is preliminary data.</text>
</comment>
<evidence type="ECO:0000256" key="2">
    <source>
        <dbReference type="ARBA" id="ARBA00005046"/>
    </source>
</evidence>
<dbReference type="GO" id="GO:0005829">
    <property type="term" value="C:cytosol"/>
    <property type="evidence" value="ECO:0007669"/>
    <property type="project" value="TreeGrafter"/>
</dbReference>
<dbReference type="Pfam" id="PF00994">
    <property type="entry name" value="MoCF_biosynth"/>
    <property type="match status" value="1"/>
</dbReference>
<dbReference type="SUPFAM" id="SSF53218">
    <property type="entry name" value="Molybdenum cofactor biosynthesis proteins"/>
    <property type="match status" value="1"/>
</dbReference>
<dbReference type="PROSITE" id="PS01079">
    <property type="entry name" value="MOCF_BIOSYNTHESIS_2"/>
    <property type="match status" value="1"/>
</dbReference>
<dbReference type="Pfam" id="PF03454">
    <property type="entry name" value="MoeA_C"/>
    <property type="match status" value="1"/>
</dbReference>
<evidence type="ECO:0000256" key="8">
    <source>
        <dbReference type="ARBA" id="ARBA00023150"/>
    </source>
</evidence>
<comment type="cofactor">
    <cofactor evidence="1">
        <name>Mg(2+)</name>
        <dbReference type="ChEBI" id="CHEBI:18420"/>
    </cofactor>
</comment>
<dbReference type="CDD" id="cd00887">
    <property type="entry name" value="MoeA"/>
    <property type="match status" value="1"/>
</dbReference>
<dbReference type="FunFam" id="2.170.190.11:FF:000001">
    <property type="entry name" value="Molybdopterin molybdenumtransferase"/>
    <property type="match status" value="1"/>
</dbReference>
<comment type="catalytic activity">
    <reaction evidence="9">
        <text>adenylyl-molybdopterin + molybdate = Mo-molybdopterin + AMP + H(+)</text>
        <dbReference type="Rhea" id="RHEA:35047"/>
        <dbReference type="ChEBI" id="CHEBI:15378"/>
        <dbReference type="ChEBI" id="CHEBI:36264"/>
        <dbReference type="ChEBI" id="CHEBI:62727"/>
        <dbReference type="ChEBI" id="CHEBI:71302"/>
        <dbReference type="ChEBI" id="CHEBI:456215"/>
        <dbReference type="EC" id="2.10.1.1"/>
    </reaction>
</comment>
<feature type="domain" description="MoaB/Mog" evidence="10">
    <location>
        <begin position="193"/>
        <end position="330"/>
    </location>
</feature>
<dbReference type="NCBIfam" id="NF045515">
    <property type="entry name" value="Glp_gephyrin"/>
    <property type="match status" value="1"/>
</dbReference>
<dbReference type="GO" id="GO:0046872">
    <property type="term" value="F:metal ion binding"/>
    <property type="evidence" value="ECO:0007669"/>
    <property type="project" value="UniProtKB-KW"/>
</dbReference>
<evidence type="ECO:0000313" key="11">
    <source>
        <dbReference type="EMBL" id="KKM76361.1"/>
    </source>
</evidence>
<dbReference type="SUPFAM" id="SSF63867">
    <property type="entry name" value="MoeA C-terminal domain-like"/>
    <property type="match status" value="1"/>
</dbReference>
<keyword evidence="7" id="KW-0460">Magnesium</keyword>
<dbReference type="FunFam" id="2.40.340.10:FF:000003">
    <property type="entry name" value="Molybdopterin molybdenumtransferase"/>
    <property type="match status" value="1"/>
</dbReference>
<dbReference type="GO" id="GO:0061599">
    <property type="term" value="F:molybdopterin molybdotransferase activity"/>
    <property type="evidence" value="ECO:0007669"/>
    <property type="project" value="UniProtKB-EC"/>
</dbReference>
<dbReference type="Gene3D" id="3.40.980.10">
    <property type="entry name" value="MoaB/Mog-like domain"/>
    <property type="match status" value="1"/>
</dbReference>
<evidence type="ECO:0000256" key="4">
    <source>
        <dbReference type="ARBA" id="ARBA00022505"/>
    </source>
</evidence>
<dbReference type="Pfam" id="PF03453">
    <property type="entry name" value="MoeA_N"/>
    <property type="match status" value="1"/>
</dbReference>
<name>A0A0F9KNL6_9ZZZZ</name>
<evidence type="ECO:0000256" key="1">
    <source>
        <dbReference type="ARBA" id="ARBA00001946"/>
    </source>
</evidence>
<dbReference type="InterPro" id="IPR036135">
    <property type="entry name" value="MoeA_linker/N_sf"/>
</dbReference>
<dbReference type="GO" id="GO:0006777">
    <property type="term" value="P:Mo-molybdopterin cofactor biosynthetic process"/>
    <property type="evidence" value="ECO:0007669"/>
    <property type="project" value="UniProtKB-KW"/>
</dbReference>
<dbReference type="EC" id="2.10.1.1" evidence="3"/>
<evidence type="ECO:0000256" key="9">
    <source>
        <dbReference type="ARBA" id="ARBA00047317"/>
    </source>
</evidence>
<dbReference type="InterPro" id="IPR008284">
    <property type="entry name" value="MoCF_biosynth_CS"/>
</dbReference>
<accession>A0A0F9KNL6</accession>
<dbReference type="InterPro" id="IPR038987">
    <property type="entry name" value="MoeA-like"/>
</dbReference>
<dbReference type="InterPro" id="IPR005110">
    <property type="entry name" value="MoeA_linker/N"/>
</dbReference>
<gene>
    <name evidence="11" type="ORF">LCGC14_1380930</name>
</gene>
<dbReference type="Gene3D" id="2.170.190.11">
    <property type="entry name" value="Molybdopterin biosynthesis moea protein, domain 3"/>
    <property type="match status" value="1"/>
</dbReference>
<dbReference type="InterPro" id="IPR001453">
    <property type="entry name" value="MoaB/Mog_dom"/>
</dbReference>
<evidence type="ECO:0000256" key="6">
    <source>
        <dbReference type="ARBA" id="ARBA00022723"/>
    </source>
</evidence>
<comment type="pathway">
    <text evidence="2">Cofactor biosynthesis; molybdopterin biosynthesis.</text>
</comment>
<dbReference type="PANTHER" id="PTHR10192:SF5">
    <property type="entry name" value="GEPHYRIN"/>
    <property type="match status" value="1"/>
</dbReference>
<dbReference type="InterPro" id="IPR036688">
    <property type="entry name" value="MoeA_C_domain_IV_sf"/>
</dbReference>
<dbReference type="InterPro" id="IPR036425">
    <property type="entry name" value="MoaB/Mog-like_dom_sf"/>
</dbReference>
<evidence type="ECO:0000256" key="5">
    <source>
        <dbReference type="ARBA" id="ARBA00022679"/>
    </source>
</evidence>
<dbReference type="UniPathway" id="UPA00344"/>
<keyword evidence="5" id="KW-0808">Transferase</keyword>
<dbReference type="EMBL" id="LAZR01008823">
    <property type="protein sequence ID" value="KKM76361.1"/>
    <property type="molecule type" value="Genomic_DNA"/>
</dbReference>
<dbReference type="Gene3D" id="3.90.105.10">
    <property type="entry name" value="Molybdopterin biosynthesis moea protein, domain 2"/>
    <property type="match status" value="1"/>
</dbReference>
<dbReference type="NCBIfam" id="TIGR00177">
    <property type="entry name" value="molyb_syn"/>
    <property type="match status" value="1"/>
</dbReference>
<organism evidence="11">
    <name type="scientific">marine sediment metagenome</name>
    <dbReference type="NCBI Taxonomy" id="412755"/>
    <lineage>
        <taxon>unclassified sequences</taxon>
        <taxon>metagenomes</taxon>
        <taxon>ecological metagenomes</taxon>
    </lineage>
</organism>
<evidence type="ECO:0000259" key="10">
    <source>
        <dbReference type="SMART" id="SM00852"/>
    </source>
</evidence>
<dbReference type="SUPFAM" id="SSF63882">
    <property type="entry name" value="MoeA N-terminal region -like"/>
    <property type="match status" value="1"/>
</dbReference>
<evidence type="ECO:0000256" key="3">
    <source>
        <dbReference type="ARBA" id="ARBA00013269"/>
    </source>
</evidence>
<proteinExistence type="predicted"/>
<sequence length="419" mass="44971">MAEFTPQASCADDADPNNLSVEQATQAINTLLRPIDSWQKVALRQSLGQVLQQDIVSPQQVPPYDNSAMDGYAFKSTDITASPFSLKQVGIAFAGKPYTGHVKAGECIRIMTGAKIPNDCDTVVMQEQVEVQAESITIHKAVVSGQNVRMAGEDIRINDIVLRAGRRIHPADLGLLASLGIGEVVVKRPLRVAFFSTGDELVSIGDTLADGQIYDSNRYTIYGMLTSLGVDVLDMGVIADDKQSLREALQTAAQEADVVITSGGVSVGDADYVKAMLDELGQVNFWKIAMRPGRPLAFGQIENALFFGLPGNPVSVMVTFYQFVQPALQRLAGDHAAAPIQIQVPCTNDIKKRAGRFEFQRGVLTKDENGQMTVSTTGQQGSGILRSMSSANCFILLEESCDGLSAGSLVNVQPFAGLV</sequence>
<keyword evidence="4" id="KW-0500">Molybdenum</keyword>
<dbReference type="Gene3D" id="2.40.340.10">
    <property type="entry name" value="MoeA, C-terminal, domain IV"/>
    <property type="match status" value="1"/>
</dbReference>
<keyword evidence="6" id="KW-0479">Metal-binding</keyword>
<reference evidence="11" key="1">
    <citation type="journal article" date="2015" name="Nature">
        <title>Complex archaea that bridge the gap between prokaryotes and eukaryotes.</title>
        <authorList>
            <person name="Spang A."/>
            <person name="Saw J.H."/>
            <person name="Jorgensen S.L."/>
            <person name="Zaremba-Niedzwiedzka K."/>
            <person name="Martijn J."/>
            <person name="Lind A.E."/>
            <person name="van Eijk R."/>
            <person name="Schleper C."/>
            <person name="Guy L."/>
            <person name="Ettema T.J."/>
        </authorList>
    </citation>
    <scope>NUCLEOTIDE SEQUENCE</scope>
</reference>